<dbReference type="Proteomes" id="UP000304941">
    <property type="component" value="Unassembled WGS sequence"/>
</dbReference>
<accession>A0ABY2U7F0</accession>
<dbReference type="EMBL" id="VBVZ01000219">
    <property type="protein sequence ID" value="TLG90821.1"/>
    <property type="molecule type" value="Genomic_DNA"/>
</dbReference>
<comment type="caution">
    <text evidence="1">The sequence shown here is derived from an EMBL/GenBank/DDBJ whole genome shotgun (WGS) entry which is preliminary data.</text>
</comment>
<gene>
    <name evidence="1" type="ORF">FEM54_15935</name>
</gene>
<proteinExistence type="predicted"/>
<organism evidence="1 2">
    <name type="scientific">Pseudomonas edaphica</name>
    <dbReference type="NCBI Taxonomy" id="2006980"/>
    <lineage>
        <taxon>Bacteria</taxon>
        <taxon>Pseudomonadati</taxon>
        <taxon>Pseudomonadota</taxon>
        <taxon>Gammaproteobacteria</taxon>
        <taxon>Pseudomonadales</taxon>
        <taxon>Pseudomonadaceae</taxon>
        <taxon>Pseudomonas</taxon>
    </lineage>
</organism>
<protein>
    <submittedName>
        <fullName evidence="1">Uncharacterized protein</fullName>
    </submittedName>
</protein>
<sequence>MQSQAPAAYPVLLGSAFSVIRDMGLRYARTHPIKKPLDLAVQGLLVTACDQAASIFARFCSTLER</sequence>
<keyword evidence="2" id="KW-1185">Reference proteome</keyword>
<evidence type="ECO:0000313" key="2">
    <source>
        <dbReference type="Proteomes" id="UP000304941"/>
    </source>
</evidence>
<reference evidence="1 2" key="1">
    <citation type="submission" date="2019-05" db="EMBL/GenBank/DDBJ databases">
        <title>Pseudomonas edaphica sp. nov., isolated from rhizospheric soil of Cistus ladanifer L. in Spain.</title>
        <authorList>
            <person name="Peix A."/>
        </authorList>
    </citation>
    <scope>NUCLEOTIDE SEQUENCE [LARGE SCALE GENOMIC DNA]</scope>
    <source>
        <strain evidence="1 2">RD25</strain>
    </source>
</reference>
<evidence type="ECO:0000313" key="1">
    <source>
        <dbReference type="EMBL" id="TLG90821.1"/>
    </source>
</evidence>
<name>A0ABY2U7F0_9PSED</name>